<feature type="transmembrane region" description="Helical" evidence="1">
    <location>
        <begin position="62"/>
        <end position="88"/>
    </location>
</feature>
<dbReference type="Proteomes" id="UP000588111">
    <property type="component" value="Unassembled WGS sequence"/>
</dbReference>
<dbReference type="AlphaFoldDB" id="A0A839TGE0"/>
<evidence type="ECO:0000313" key="2">
    <source>
        <dbReference type="EMBL" id="MBB3107075.1"/>
    </source>
</evidence>
<keyword evidence="1" id="KW-0472">Membrane</keyword>
<dbReference type="EMBL" id="JACHXL010000003">
    <property type="protein sequence ID" value="MBB3107075.1"/>
    <property type="molecule type" value="Genomic_DNA"/>
</dbReference>
<protein>
    <submittedName>
        <fullName evidence="2">Putative membrane protein</fullName>
    </submittedName>
</protein>
<keyword evidence="1" id="KW-1133">Transmembrane helix</keyword>
<proteinExistence type="predicted"/>
<keyword evidence="3" id="KW-1185">Reference proteome</keyword>
<comment type="caution">
    <text evidence="2">The sequence shown here is derived from an EMBL/GenBank/DDBJ whole genome shotgun (WGS) entry which is preliminary data.</text>
</comment>
<keyword evidence="1" id="KW-0812">Transmembrane</keyword>
<organism evidence="2 3">
    <name type="scientific">Psychrobacter luti</name>
    <dbReference type="NCBI Taxonomy" id="198481"/>
    <lineage>
        <taxon>Bacteria</taxon>
        <taxon>Pseudomonadati</taxon>
        <taxon>Pseudomonadota</taxon>
        <taxon>Gammaproteobacteria</taxon>
        <taxon>Moraxellales</taxon>
        <taxon>Moraxellaceae</taxon>
        <taxon>Psychrobacter</taxon>
    </lineage>
</organism>
<dbReference type="RefSeq" id="WP_183620419.1">
    <property type="nucleotide sequence ID" value="NZ_CAJHAH010000003.1"/>
</dbReference>
<reference evidence="2 3" key="1">
    <citation type="submission" date="2020-08" db="EMBL/GenBank/DDBJ databases">
        <title>Genomic Encyclopedia of Type Strains, Phase III (KMG-III): the genomes of soil and plant-associated and newly described type strains.</title>
        <authorList>
            <person name="Whitman W."/>
        </authorList>
    </citation>
    <scope>NUCLEOTIDE SEQUENCE [LARGE SCALE GENOMIC DNA]</scope>
    <source>
        <strain evidence="2 3">CECT 5885</strain>
    </source>
</reference>
<feature type="transmembrane region" description="Helical" evidence="1">
    <location>
        <begin position="20"/>
        <end position="42"/>
    </location>
</feature>
<name>A0A839TGE0_9GAMM</name>
<sequence>MNRHLPSSLIYDNWRGLLSIFGKIILGIVGVGLALLFGFWLLLASNMGPAYLPNILGGALDFWIRMMLLGLGLGIWLITALWIIWLVLRYGQHFIKSYFIKR</sequence>
<evidence type="ECO:0000313" key="3">
    <source>
        <dbReference type="Proteomes" id="UP000588111"/>
    </source>
</evidence>
<evidence type="ECO:0000256" key="1">
    <source>
        <dbReference type="SAM" id="Phobius"/>
    </source>
</evidence>
<gene>
    <name evidence="2" type="ORF">FHS24_001592</name>
</gene>
<accession>A0A839TGE0</accession>